<reference evidence="1 2" key="1">
    <citation type="submission" date="2020-02" db="EMBL/GenBank/DDBJ databases">
        <authorList>
            <person name="Gao J."/>
            <person name="Sun J."/>
        </authorList>
    </citation>
    <scope>NUCLEOTIDE SEQUENCE [LARGE SCALE GENOMIC DNA]</scope>
    <source>
        <strain evidence="1 2">7124</strain>
    </source>
</reference>
<proteinExistence type="predicted"/>
<organism evidence="1 2">
    <name type="scientific">Paenibacillus apii</name>
    <dbReference type="NCBI Taxonomy" id="1850370"/>
    <lineage>
        <taxon>Bacteria</taxon>
        <taxon>Bacillati</taxon>
        <taxon>Bacillota</taxon>
        <taxon>Bacilli</taxon>
        <taxon>Bacillales</taxon>
        <taxon>Paenibacillaceae</taxon>
        <taxon>Paenibacillus</taxon>
    </lineage>
</organism>
<dbReference type="InterPro" id="IPR012347">
    <property type="entry name" value="Ferritin-like"/>
</dbReference>
<dbReference type="AlphaFoldDB" id="A0A6M1PNH4"/>
<dbReference type="InterPro" id="IPR021617">
    <property type="entry name" value="DUF3231"/>
</dbReference>
<protein>
    <submittedName>
        <fullName evidence="1">DUF3231 family protein</fullName>
    </submittedName>
</protein>
<dbReference type="RefSeq" id="WP_165102215.1">
    <property type="nucleotide sequence ID" value="NZ_JAAKGU010000012.1"/>
</dbReference>
<dbReference type="Proteomes" id="UP000480151">
    <property type="component" value="Unassembled WGS sequence"/>
</dbReference>
<sequence>MGILNGNPKDEPMHYGEIFSVWQASMMARGAVSRYQAFLNHAGDKDLKKILGALIDQAELEMKECDTLLTANGIAPAPVLPKRPEAKLEDIPAGARFTDPEIAAQIAVDTSAALVACSQVMGQSIRVDIGALFGKYHVTKAALGVRILEVSKEKGWIVPPPLQIKRPELVKA</sequence>
<evidence type="ECO:0000313" key="2">
    <source>
        <dbReference type="Proteomes" id="UP000480151"/>
    </source>
</evidence>
<accession>A0A6M1PNH4</accession>
<dbReference type="Gene3D" id="1.20.1260.10">
    <property type="match status" value="1"/>
</dbReference>
<dbReference type="EMBL" id="JAAKGU010000012">
    <property type="protein sequence ID" value="NGM84810.1"/>
    <property type="molecule type" value="Genomic_DNA"/>
</dbReference>
<comment type="caution">
    <text evidence="1">The sequence shown here is derived from an EMBL/GenBank/DDBJ whole genome shotgun (WGS) entry which is preliminary data.</text>
</comment>
<keyword evidence="2" id="KW-1185">Reference proteome</keyword>
<dbReference type="Pfam" id="PF11553">
    <property type="entry name" value="DUF3231"/>
    <property type="match status" value="1"/>
</dbReference>
<evidence type="ECO:0000313" key="1">
    <source>
        <dbReference type="EMBL" id="NGM84810.1"/>
    </source>
</evidence>
<gene>
    <name evidence="1" type="ORF">G5B47_20615</name>
</gene>
<name>A0A6M1PNH4_9BACL</name>